<dbReference type="GeneID" id="300411092"/>
<evidence type="ECO:0000256" key="2">
    <source>
        <dbReference type="ARBA" id="ARBA00022475"/>
    </source>
</evidence>
<keyword evidence="8 12" id="KW-0472">Membrane</keyword>
<feature type="transmembrane region" description="Helical" evidence="12">
    <location>
        <begin position="67"/>
        <end position="91"/>
    </location>
</feature>
<dbReference type="GO" id="GO:0046872">
    <property type="term" value="F:metal ion binding"/>
    <property type="evidence" value="ECO:0007669"/>
    <property type="project" value="UniProtKB-KW"/>
</dbReference>
<reference evidence="13 16" key="2">
    <citation type="submission" date="2020-11" db="EMBL/GenBank/DDBJ databases">
        <title>Enhanced detection system for hospital associated transmission using whole genome sequencing surveillance.</title>
        <authorList>
            <person name="Harrison L.H."/>
            <person name="Van Tyne D."/>
            <person name="Marsh J.W."/>
            <person name="Griffith M.P."/>
            <person name="Snyder D.J."/>
            <person name="Cooper V.S."/>
            <person name="Mustapha M."/>
        </authorList>
    </citation>
    <scope>NUCLEOTIDE SEQUENCE [LARGE SCALE GENOMIC DNA]</scope>
    <source>
        <strain evidence="13 16">PSA00705</strain>
    </source>
</reference>
<keyword evidence="12" id="KW-0479">Metal-binding</keyword>
<evidence type="ECO:0000313" key="15">
    <source>
        <dbReference type="Proteomes" id="UP000501063"/>
    </source>
</evidence>
<dbReference type="Proteomes" id="UP000501063">
    <property type="component" value="Chromosome"/>
</dbReference>
<keyword evidence="9 12" id="KW-0407">Ion channel</keyword>
<keyword evidence="2 12" id="KW-1003">Cell membrane</keyword>
<evidence type="ECO:0000256" key="11">
    <source>
        <dbReference type="ARBA" id="ARBA00035585"/>
    </source>
</evidence>
<gene>
    <name evidence="12 14" type="primary">crcB</name>
    <name evidence="12" type="synonym">fluC</name>
    <name evidence="14" type="ORF">G5B91_06240</name>
    <name evidence="13" type="ORF">I5I61_25625</name>
</gene>
<evidence type="ECO:0000256" key="1">
    <source>
        <dbReference type="ARBA" id="ARBA00004651"/>
    </source>
</evidence>
<dbReference type="AlphaFoldDB" id="A0A6G6ISE1"/>
<reference evidence="14 15" key="1">
    <citation type="submission" date="2020-02" db="EMBL/GenBank/DDBJ databases">
        <title>Integrative conjugative elements (ICEs) and plasmids drive adaptation of Pseudomonas nitroreducens strain HBP1 to wastewater environment.</title>
        <authorList>
            <person name="Sentchilo V."/>
            <person name="Carraro N."/>
            <person name="Bertelli C."/>
            <person name="van der Meer J.R."/>
        </authorList>
    </citation>
    <scope>NUCLEOTIDE SEQUENCE [LARGE SCALE GENOMIC DNA]</scope>
    <source>
        <strain evidence="14 15">HBP1</strain>
    </source>
</reference>
<dbReference type="KEGG" id="pnt:G5B91_06240"/>
<dbReference type="RefSeq" id="WP_024764086.1">
    <property type="nucleotide sequence ID" value="NZ_CP049140.1"/>
</dbReference>
<dbReference type="NCBIfam" id="NF010792">
    <property type="entry name" value="PRK14196.1"/>
    <property type="match status" value="1"/>
</dbReference>
<dbReference type="InterPro" id="IPR003691">
    <property type="entry name" value="FluC"/>
</dbReference>
<dbReference type="HAMAP" id="MF_00454">
    <property type="entry name" value="FluC"/>
    <property type="match status" value="1"/>
</dbReference>
<comment type="activity regulation">
    <text evidence="12">Na(+) is not transported, but it plays an essential structural role and its presence is essential for fluoride channel function.</text>
</comment>
<dbReference type="PANTHER" id="PTHR28259">
    <property type="entry name" value="FLUORIDE EXPORT PROTEIN 1-RELATED"/>
    <property type="match status" value="1"/>
</dbReference>
<dbReference type="GO" id="GO:0140114">
    <property type="term" value="P:cellular detoxification of fluoride"/>
    <property type="evidence" value="ECO:0007669"/>
    <property type="project" value="UniProtKB-UniRule"/>
</dbReference>
<keyword evidence="12" id="KW-0813">Transport</keyword>
<keyword evidence="5 12" id="KW-1133">Transmembrane helix</keyword>
<evidence type="ECO:0000256" key="4">
    <source>
        <dbReference type="ARBA" id="ARBA00022692"/>
    </source>
</evidence>
<evidence type="ECO:0000313" key="16">
    <source>
        <dbReference type="Proteomes" id="UP000608450"/>
    </source>
</evidence>
<dbReference type="EMBL" id="CP049140">
    <property type="protein sequence ID" value="QIE85887.1"/>
    <property type="molecule type" value="Genomic_DNA"/>
</dbReference>
<evidence type="ECO:0000256" key="8">
    <source>
        <dbReference type="ARBA" id="ARBA00023136"/>
    </source>
</evidence>
<comment type="function">
    <text evidence="12">Fluoride-specific ion channel. Important for reducing fluoride concentration in the cell, thus reducing its toxicity.</text>
</comment>
<dbReference type="GO" id="GO:0062054">
    <property type="term" value="F:fluoride channel activity"/>
    <property type="evidence" value="ECO:0007669"/>
    <property type="project" value="UniProtKB-UniRule"/>
</dbReference>
<keyword evidence="16" id="KW-1185">Reference proteome</keyword>
<comment type="subcellular location">
    <subcellularLocation>
        <location evidence="1 12">Cell membrane</location>
        <topology evidence="1 12">Multi-pass membrane protein</topology>
    </subcellularLocation>
</comment>
<feature type="binding site" evidence="12">
    <location>
        <position position="78"/>
    </location>
    <ligand>
        <name>Na(+)</name>
        <dbReference type="ChEBI" id="CHEBI:29101"/>
        <note>structural</note>
    </ligand>
</feature>
<evidence type="ECO:0000256" key="7">
    <source>
        <dbReference type="ARBA" id="ARBA00023065"/>
    </source>
</evidence>
<dbReference type="Proteomes" id="UP000608450">
    <property type="component" value="Unassembled WGS sequence"/>
</dbReference>
<evidence type="ECO:0000256" key="6">
    <source>
        <dbReference type="ARBA" id="ARBA00023053"/>
    </source>
</evidence>
<evidence type="ECO:0000256" key="10">
    <source>
        <dbReference type="ARBA" id="ARBA00035120"/>
    </source>
</evidence>
<organism evidence="14 15">
    <name type="scientific">Pseudomonas nitroreducens</name>
    <dbReference type="NCBI Taxonomy" id="46680"/>
    <lineage>
        <taxon>Bacteria</taxon>
        <taxon>Pseudomonadati</taxon>
        <taxon>Pseudomonadota</taxon>
        <taxon>Gammaproteobacteria</taxon>
        <taxon>Pseudomonadales</taxon>
        <taxon>Pseudomonadaceae</taxon>
        <taxon>Pseudomonas</taxon>
    </lineage>
</organism>
<evidence type="ECO:0000256" key="9">
    <source>
        <dbReference type="ARBA" id="ARBA00023303"/>
    </source>
</evidence>
<sequence length="127" mass="13361">MWKSILAVSLGAALGALLRWVLGLKLNTLLPSMPPGTVVANLVGGYIIGAAIAFFANTPGVAPEWRLLIITGFCGGLTTFSTFSAEVVMLLQQGRLAWAMGTVATHLAGSLLMTLAGLWSVNWMMGR</sequence>
<evidence type="ECO:0000256" key="3">
    <source>
        <dbReference type="ARBA" id="ARBA00022519"/>
    </source>
</evidence>
<dbReference type="NCBIfam" id="TIGR00494">
    <property type="entry name" value="crcB"/>
    <property type="match status" value="1"/>
</dbReference>
<keyword evidence="7 12" id="KW-0406">Ion transport</keyword>
<proteinExistence type="inferred from homology"/>
<dbReference type="Pfam" id="PF02537">
    <property type="entry name" value="CRCB"/>
    <property type="match status" value="1"/>
</dbReference>
<evidence type="ECO:0000256" key="12">
    <source>
        <dbReference type="HAMAP-Rule" id="MF_00454"/>
    </source>
</evidence>
<comment type="similarity">
    <text evidence="10 12">Belongs to the fluoride channel Fluc/FEX (TC 1.A.43) family.</text>
</comment>
<name>A0A6G6ISE1_PSENT</name>
<feature type="transmembrane region" description="Helical" evidence="12">
    <location>
        <begin position="33"/>
        <end position="55"/>
    </location>
</feature>
<evidence type="ECO:0000256" key="5">
    <source>
        <dbReference type="ARBA" id="ARBA00022989"/>
    </source>
</evidence>
<keyword evidence="4 12" id="KW-0812">Transmembrane</keyword>
<accession>A0A6G6ISE1</accession>
<dbReference type="PANTHER" id="PTHR28259:SF1">
    <property type="entry name" value="FLUORIDE EXPORT PROTEIN 1-RELATED"/>
    <property type="match status" value="1"/>
</dbReference>
<keyword evidence="3" id="KW-0997">Cell inner membrane</keyword>
<dbReference type="GO" id="GO:0005886">
    <property type="term" value="C:plasma membrane"/>
    <property type="evidence" value="ECO:0007669"/>
    <property type="project" value="UniProtKB-SubCell"/>
</dbReference>
<feature type="transmembrane region" description="Helical" evidence="12">
    <location>
        <begin position="97"/>
        <end position="121"/>
    </location>
</feature>
<comment type="catalytic activity">
    <reaction evidence="11">
        <text>fluoride(in) = fluoride(out)</text>
        <dbReference type="Rhea" id="RHEA:76159"/>
        <dbReference type="ChEBI" id="CHEBI:17051"/>
    </reaction>
    <physiologicalReaction direction="left-to-right" evidence="11">
        <dbReference type="Rhea" id="RHEA:76160"/>
    </physiologicalReaction>
</comment>
<dbReference type="EMBL" id="JADTFC010000089">
    <property type="protein sequence ID" value="MBG6290853.1"/>
    <property type="molecule type" value="Genomic_DNA"/>
</dbReference>
<evidence type="ECO:0000313" key="13">
    <source>
        <dbReference type="EMBL" id="MBG6290853.1"/>
    </source>
</evidence>
<feature type="binding site" evidence="12">
    <location>
        <position position="75"/>
    </location>
    <ligand>
        <name>Na(+)</name>
        <dbReference type="ChEBI" id="CHEBI:29101"/>
        <note>structural</note>
    </ligand>
</feature>
<keyword evidence="6 12" id="KW-0915">Sodium</keyword>
<evidence type="ECO:0000313" key="14">
    <source>
        <dbReference type="EMBL" id="QIE85887.1"/>
    </source>
</evidence>
<protein>
    <recommendedName>
        <fullName evidence="12">Fluoride-specific ion channel FluC</fullName>
    </recommendedName>
</protein>